<accession>X1N8X3</accession>
<name>X1N8X3_9ZZZZ</name>
<dbReference type="AlphaFoldDB" id="X1N8X3"/>
<evidence type="ECO:0000313" key="1">
    <source>
        <dbReference type="EMBL" id="GAI23315.1"/>
    </source>
</evidence>
<dbReference type="EMBL" id="BARV01017436">
    <property type="protein sequence ID" value="GAI23315.1"/>
    <property type="molecule type" value="Genomic_DNA"/>
</dbReference>
<proteinExistence type="predicted"/>
<sequence length="81" mass="8694">MVEEGGFLVDVLGVKFKAGGIERVRKFGKIDIEKVIVDTELVAKIFKSLNLLEKRGLMPPLIPAGGIDEVGWATGGDNGKI</sequence>
<organism evidence="1">
    <name type="scientific">marine sediment metagenome</name>
    <dbReference type="NCBI Taxonomy" id="412755"/>
    <lineage>
        <taxon>unclassified sequences</taxon>
        <taxon>metagenomes</taxon>
        <taxon>ecological metagenomes</taxon>
    </lineage>
</organism>
<protein>
    <submittedName>
        <fullName evidence="1">Uncharacterized protein</fullName>
    </submittedName>
</protein>
<gene>
    <name evidence="1" type="ORF">S06H3_29716</name>
</gene>
<comment type="caution">
    <text evidence="1">The sequence shown here is derived from an EMBL/GenBank/DDBJ whole genome shotgun (WGS) entry which is preliminary data.</text>
</comment>
<reference evidence="1" key="1">
    <citation type="journal article" date="2014" name="Front. Microbiol.">
        <title>High frequency of phylogenetically diverse reductive dehalogenase-homologous genes in deep subseafloor sedimentary metagenomes.</title>
        <authorList>
            <person name="Kawai M."/>
            <person name="Futagami T."/>
            <person name="Toyoda A."/>
            <person name="Takaki Y."/>
            <person name="Nishi S."/>
            <person name="Hori S."/>
            <person name="Arai W."/>
            <person name="Tsubouchi T."/>
            <person name="Morono Y."/>
            <person name="Uchiyama I."/>
            <person name="Ito T."/>
            <person name="Fujiyama A."/>
            <person name="Inagaki F."/>
            <person name="Takami H."/>
        </authorList>
    </citation>
    <scope>NUCLEOTIDE SEQUENCE</scope>
    <source>
        <strain evidence="1">Expedition CK06-06</strain>
    </source>
</reference>